<dbReference type="AlphaFoldDB" id="A0A1H9LDB0"/>
<organism evidence="2 3">
    <name type="scientific">Pedobacter rhizosphaerae</name>
    <dbReference type="NCBI Taxonomy" id="390241"/>
    <lineage>
        <taxon>Bacteria</taxon>
        <taxon>Pseudomonadati</taxon>
        <taxon>Bacteroidota</taxon>
        <taxon>Sphingobacteriia</taxon>
        <taxon>Sphingobacteriales</taxon>
        <taxon>Sphingobacteriaceae</taxon>
        <taxon>Pedobacter</taxon>
    </lineage>
</organism>
<dbReference type="Pfam" id="PF07077">
    <property type="entry name" value="DUF1345"/>
    <property type="match status" value="1"/>
</dbReference>
<evidence type="ECO:0000256" key="1">
    <source>
        <dbReference type="SAM" id="Phobius"/>
    </source>
</evidence>
<dbReference type="Proteomes" id="UP000199572">
    <property type="component" value="Unassembled WGS sequence"/>
</dbReference>
<dbReference type="STRING" id="390241.SAMN04488023_104103"/>
<dbReference type="InterPro" id="IPR009781">
    <property type="entry name" value="DUF1345"/>
</dbReference>
<dbReference type="RefSeq" id="WP_090881868.1">
    <property type="nucleotide sequence ID" value="NZ_FOGG01000004.1"/>
</dbReference>
<name>A0A1H9LDB0_9SPHI</name>
<feature type="transmembrane region" description="Helical" evidence="1">
    <location>
        <begin position="85"/>
        <end position="105"/>
    </location>
</feature>
<feature type="transmembrane region" description="Helical" evidence="1">
    <location>
        <begin position="42"/>
        <end position="64"/>
    </location>
</feature>
<keyword evidence="3" id="KW-1185">Reference proteome</keyword>
<evidence type="ECO:0000313" key="2">
    <source>
        <dbReference type="EMBL" id="SER09472.1"/>
    </source>
</evidence>
<proteinExistence type="predicted"/>
<reference evidence="2 3" key="1">
    <citation type="submission" date="2016-10" db="EMBL/GenBank/DDBJ databases">
        <authorList>
            <person name="de Groot N.N."/>
        </authorList>
    </citation>
    <scope>NUCLEOTIDE SEQUENCE [LARGE SCALE GENOMIC DNA]</scope>
    <source>
        <strain evidence="2 3">DSM 18610</strain>
    </source>
</reference>
<accession>A0A1H9LDB0</accession>
<keyword evidence="1" id="KW-0472">Membrane</keyword>
<keyword evidence="1" id="KW-1133">Transmembrane helix</keyword>
<feature type="transmembrane region" description="Helical" evidence="1">
    <location>
        <begin position="15"/>
        <end position="36"/>
    </location>
</feature>
<feature type="transmembrane region" description="Helical" evidence="1">
    <location>
        <begin position="197"/>
        <end position="219"/>
    </location>
</feature>
<feature type="transmembrane region" description="Helical" evidence="1">
    <location>
        <begin position="111"/>
        <end position="128"/>
    </location>
</feature>
<gene>
    <name evidence="2" type="ORF">SAMN04488023_104103</name>
</gene>
<evidence type="ECO:0000313" key="3">
    <source>
        <dbReference type="Proteomes" id="UP000199572"/>
    </source>
</evidence>
<dbReference type="OrthoDB" id="64737at2"/>
<keyword evidence="1" id="KW-0812">Transmembrane</keyword>
<dbReference type="EMBL" id="FOGG01000004">
    <property type="protein sequence ID" value="SER09472.1"/>
    <property type="molecule type" value="Genomic_DNA"/>
</dbReference>
<sequence length="223" mass="25210">MNAEPKLKGIQKRSALFILLISFIIGITFYFVSLLIKMGTLTHIMFGWDIFCLVLISLHWYMFFHTSADETHLKAKMQDETRGEIFAIVLVSTFAGLLAVILLLVNKEVEPIDLITAISGMFLSWFLVHTTFSMRYAHLYYANHKKGDSGKHGSGLDFPGDDKPDFIDFAYFSFVLGMTFQVSDVEISNRQIRRLSLLHSLIAFIFNTVIVALTINALAGLSK</sequence>
<protein>
    <submittedName>
        <fullName evidence="2">Uncharacterized membrane protein</fullName>
    </submittedName>
</protein>